<evidence type="ECO:0000256" key="7">
    <source>
        <dbReference type="ARBA" id="ARBA00022741"/>
    </source>
</evidence>
<comment type="similarity">
    <text evidence="2">Belongs to the folylpolyglutamate synthase family.</text>
</comment>
<gene>
    <name evidence="14" type="ORF">FNF31_00197</name>
</gene>
<dbReference type="GO" id="GO:0046872">
    <property type="term" value="F:metal ion binding"/>
    <property type="evidence" value="ECO:0007669"/>
    <property type="project" value="UniProtKB-KW"/>
</dbReference>
<dbReference type="PANTHER" id="PTHR11136">
    <property type="entry name" value="FOLYLPOLYGLUTAMATE SYNTHASE-RELATED"/>
    <property type="match status" value="1"/>
</dbReference>
<dbReference type="InterPro" id="IPR001645">
    <property type="entry name" value="Folylpolyglutamate_synth"/>
</dbReference>
<evidence type="ECO:0000256" key="3">
    <source>
        <dbReference type="ARBA" id="ARBA00013025"/>
    </source>
</evidence>
<dbReference type="PROSITE" id="PS01012">
    <property type="entry name" value="FOLYLPOLYGLU_SYNT_2"/>
    <property type="match status" value="1"/>
</dbReference>
<evidence type="ECO:0000313" key="15">
    <source>
        <dbReference type="Proteomes" id="UP000325113"/>
    </source>
</evidence>
<keyword evidence="8" id="KW-0067">ATP-binding</keyword>
<keyword evidence="4" id="KW-0554">One-carbon metabolism</keyword>
<dbReference type="InterPro" id="IPR018109">
    <property type="entry name" value="Folylpolyglutamate_synth_CS"/>
</dbReference>
<evidence type="ECO:0000256" key="13">
    <source>
        <dbReference type="SAM" id="MobiDB-lite"/>
    </source>
</evidence>
<name>A0A5A8DWU1_CAFRO</name>
<evidence type="ECO:0000256" key="1">
    <source>
        <dbReference type="ARBA" id="ARBA00005150"/>
    </source>
</evidence>
<organism evidence="14 15">
    <name type="scientific">Cafeteria roenbergensis</name>
    <name type="common">Marine flagellate</name>
    <dbReference type="NCBI Taxonomy" id="33653"/>
    <lineage>
        <taxon>Eukaryota</taxon>
        <taxon>Sar</taxon>
        <taxon>Stramenopiles</taxon>
        <taxon>Bigyra</taxon>
        <taxon>Opalozoa</taxon>
        <taxon>Bicosoecida</taxon>
        <taxon>Cafeteriaceae</taxon>
        <taxon>Cafeteria</taxon>
    </lineage>
</organism>
<protein>
    <recommendedName>
        <fullName evidence="3">tetrahydrofolate synthase</fullName>
        <ecNumber evidence="3">6.3.2.17</ecNumber>
    </recommendedName>
    <alternativeName>
        <fullName evidence="11">Folylpoly-gamma-glutamate synthetase</fullName>
    </alternativeName>
    <alternativeName>
        <fullName evidence="10">Tetrahydrofolylpolyglutamate synthase</fullName>
    </alternativeName>
</protein>
<dbReference type="GO" id="GO:0005524">
    <property type="term" value="F:ATP binding"/>
    <property type="evidence" value="ECO:0007669"/>
    <property type="project" value="UniProtKB-KW"/>
</dbReference>
<dbReference type="GO" id="GO:0005829">
    <property type="term" value="C:cytosol"/>
    <property type="evidence" value="ECO:0007669"/>
    <property type="project" value="TreeGrafter"/>
</dbReference>
<evidence type="ECO:0000256" key="6">
    <source>
        <dbReference type="ARBA" id="ARBA00022723"/>
    </source>
</evidence>
<evidence type="ECO:0000256" key="2">
    <source>
        <dbReference type="ARBA" id="ARBA00008276"/>
    </source>
</evidence>
<dbReference type="Gene3D" id="3.90.190.20">
    <property type="entry name" value="Mur ligase, C-terminal domain"/>
    <property type="match status" value="1"/>
</dbReference>
<dbReference type="GO" id="GO:0006730">
    <property type="term" value="P:one-carbon metabolic process"/>
    <property type="evidence" value="ECO:0007669"/>
    <property type="project" value="UniProtKB-KW"/>
</dbReference>
<feature type="region of interest" description="Disordered" evidence="13">
    <location>
        <begin position="495"/>
        <end position="522"/>
    </location>
</feature>
<evidence type="ECO:0000256" key="4">
    <source>
        <dbReference type="ARBA" id="ARBA00022563"/>
    </source>
</evidence>
<dbReference type="PANTHER" id="PTHR11136:SF5">
    <property type="entry name" value="FOLYLPOLYGLUTAMATE SYNTHASE, MITOCHONDRIAL"/>
    <property type="match status" value="1"/>
</dbReference>
<sequence>MLVYIRRMGLVDDLLRLPVVHIAGTKGKGSTACMVEAMLRSAGLRTGMFTSPHLVSFRERFRLNGRPMAEHAFLGHFWHVWDGLHAAAPAERDEEDDADVPPVPGFFHLLTLLALAAFSREKVDVLVLEVGLGGRLDATNVVPRPVACGITRLDYDHVEVLGGTMAAIAAEKAGILKRACPAWTVQQSSEGAVVLARQAGAVGAPLAVVSPADQLARGRGPSSPSAHAGGGAGLAIGPAGRFQRENASLAIALAETFLVRTGRARAEDTCVPASMASAWVPARPEEVARVVAVTATAAAATAAAVGPSGAQSDAEALLSAPRCPAPPLEAALADGLASAHWPGRAHTVVARPASSDADSASCRLAILPGVSACDASSGDVVAFMDGAHTVASMREAAEWFVEASAAAAPSTRPPRARVLVFSCGQEKDAVQLMLPLLAVPWEAVVLCPMDSVRPSRHAAPSAALLVDRFFEREAEAARASGDALATAAAAGPAGCSGAGPSRATSEAGAHATSGSWADSPHASKAAAGGAWATTLAELWTAVGSDPRLEAARRAAGAVAEGERCAPVRAASVSTALGVAATACPDNDGPVHVMVSGSLYLVGDSLKAMGWRA</sequence>
<accession>A0A5A8DWU1</accession>
<dbReference type="Gene3D" id="3.40.1190.10">
    <property type="entry name" value="Mur-like, catalytic domain"/>
    <property type="match status" value="1"/>
</dbReference>
<dbReference type="EMBL" id="VLTM01000001">
    <property type="protein sequence ID" value="KAA0169037.1"/>
    <property type="molecule type" value="Genomic_DNA"/>
</dbReference>
<evidence type="ECO:0000256" key="5">
    <source>
        <dbReference type="ARBA" id="ARBA00022598"/>
    </source>
</evidence>
<dbReference type="Proteomes" id="UP000325113">
    <property type="component" value="Unassembled WGS sequence"/>
</dbReference>
<dbReference type="EC" id="6.3.2.17" evidence="3"/>
<evidence type="ECO:0000313" key="14">
    <source>
        <dbReference type="EMBL" id="KAA0169037.1"/>
    </source>
</evidence>
<evidence type="ECO:0000256" key="10">
    <source>
        <dbReference type="ARBA" id="ARBA00030592"/>
    </source>
</evidence>
<dbReference type="InterPro" id="IPR036565">
    <property type="entry name" value="Mur-like_cat_sf"/>
</dbReference>
<dbReference type="NCBIfam" id="TIGR01499">
    <property type="entry name" value="folC"/>
    <property type="match status" value="1"/>
</dbReference>
<dbReference type="GO" id="GO:0005739">
    <property type="term" value="C:mitochondrion"/>
    <property type="evidence" value="ECO:0007669"/>
    <property type="project" value="TreeGrafter"/>
</dbReference>
<dbReference type="GO" id="GO:0004326">
    <property type="term" value="F:tetrahydrofolylpolyglutamate synthase activity"/>
    <property type="evidence" value="ECO:0007669"/>
    <property type="project" value="UniProtKB-EC"/>
</dbReference>
<evidence type="ECO:0000256" key="11">
    <source>
        <dbReference type="ARBA" id="ARBA00030876"/>
    </source>
</evidence>
<reference evidence="14 15" key="1">
    <citation type="submission" date="2019-07" db="EMBL/GenBank/DDBJ databases">
        <title>Genomes of Cafeteria roenbergensis.</title>
        <authorList>
            <person name="Fischer M.G."/>
            <person name="Hackl T."/>
            <person name="Roman M."/>
        </authorList>
    </citation>
    <scope>NUCLEOTIDE SEQUENCE [LARGE SCALE GENOMIC DNA]</scope>
    <source>
        <strain evidence="14 15">Cflag</strain>
    </source>
</reference>
<evidence type="ECO:0000256" key="12">
    <source>
        <dbReference type="ARBA" id="ARBA00047493"/>
    </source>
</evidence>
<evidence type="ECO:0000256" key="9">
    <source>
        <dbReference type="ARBA" id="ARBA00022842"/>
    </source>
</evidence>
<keyword evidence="5" id="KW-0436">Ligase</keyword>
<dbReference type="UniPathway" id="UPA00850"/>
<comment type="pathway">
    <text evidence="1">Cofactor biosynthesis; tetrahydrofolylpolyglutamate biosynthesis.</text>
</comment>
<dbReference type="SUPFAM" id="SSF53244">
    <property type="entry name" value="MurD-like peptide ligases, peptide-binding domain"/>
    <property type="match status" value="1"/>
</dbReference>
<evidence type="ECO:0000256" key="8">
    <source>
        <dbReference type="ARBA" id="ARBA00022840"/>
    </source>
</evidence>
<dbReference type="AlphaFoldDB" id="A0A5A8DWU1"/>
<dbReference type="InterPro" id="IPR036615">
    <property type="entry name" value="Mur_ligase_C_dom_sf"/>
</dbReference>
<proteinExistence type="inferred from homology"/>
<comment type="caution">
    <text evidence="14">The sequence shown here is derived from an EMBL/GenBank/DDBJ whole genome shotgun (WGS) entry which is preliminary data.</text>
</comment>
<comment type="catalytic activity">
    <reaction evidence="12">
        <text>(6S)-5,6,7,8-tetrahydrofolyl-(gamma-L-Glu)(n) + L-glutamate + ATP = (6S)-5,6,7,8-tetrahydrofolyl-(gamma-L-Glu)(n+1) + ADP + phosphate + H(+)</text>
        <dbReference type="Rhea" id="RHEA:10580"/>
        <dbReference type="Rhea" id="RHEA-COMP:14738"/>
        <dbReference type="Rhea" id="RHEA-COMP:14740"/>
        <dbReference type="ChEBI" id="CHEBI:15378"/>
        <dbReference type="ChEBI" id="CHEBI:29985"/>
        <dbReference type="ChEBI" id="CHEBI:30616"/>
        <dbReference type="ChEBI" id="CHEBI:43474"/>
        <dbReference type="ChEBI" id="CHEBI:141005"/>
        <dbReference type="ChEBI" id="CHEBI:456216"/>
        <dbReference type="EC" id="6.3.2.17"/>
    </reaction>
</comment>
<keyword evidence="9" id="KW-0460">Magnesium</keyword>
<keyword evidence="7" id="KW-0547">Nucleotide-binding</keyword>
<dbReference type="SUPFAM" id="SSF53623">
    <property type="entry name" value="MurD-like peptide ligases, catalytic domain"/>
    <property type="match status" value="1"/>
</dbReference>
<keyword evidence="6" id="KW-0479">Metal-binding</keyword>